<sequence length="241" mass="26063">MGRLGVRGVVAVAAAVVLCLSGCAGMPSAGGSSSSGSAAASGSTPSPEIITRETLSRYASSLQEWTEKNLRFAKQSSKVSDRQIQILEESVRSGEVSTADYERAWSNYKQCVVGKGQPEPQLVKYPNGLYAQMGVTGSERKAGAFLSAAQACNTAEVLYVVMVYNAQVGNPGLYQDSDEQMVDCLHRAEFIPKSYTVDDYRRERRADAFSFDKLDVNVRSCEVASNKAVLYDSDPVQDLGW</sequence>
<evidence type="ECO:0008006" key="6">
    <source>
        <dbReference type="Google" id="ProtNLM"/>
    </source>
</evidence>
<keyword evidence="1" id="KW-0732">Signal</keyword>
<comment type="caution">
    <text evidence="3">The sequence shown here is derived from an EMBL/GenBank/DDBJ whole genome shotgun (WGS) entry which is preliminary data.</text>
</comment>
<feature type="signal peptide" evidence="1">
    <location>
        <begin position="1"/>
        <end position="29"/>
    </location>
</feature>
<evidence type="ECO:0000256" key="1">
    <source>
        <dbReference type="SAM" id="SignalP"/>
    </source>
</evidence>
<gene>
    <name evidence="3" type="ORF">EM848_05750</name>
    <name evidence="2" type="ORF">EMO90_07880</name>
</gene>
<accession>A0A5J5E2S6</accession>
<feature type="chain" id="PRO_5030132089" description="Lipoprotein" evidence="1">
    <location>
        <begin position="30"/>
        <end position="241"/>
    </location>
</feature>
<dbReference type="RefSeq" id="WP_150353976.1">
    <property type="nucleotide sequence ID" value="NZ_RZNZ01000010.1"/>
</dbReference>
<proteinExistence type="predicted"/>
<evidence type="ECO:0000313" key="4">
    <source>
        <dbReference type="Proteomes" id="UP000345527"/>
    </source>
</evidence>
<dbReference type="EMBL" id="RZNZ01000010">
    <property type="protein sequence ID" value="KAA8819549.1"/>
    <property type="molecule type" value="Genomic_DNA"/>
</dbReference>
<name>A0A5J5E2S6_9BIFI</name>
<protein>
    <recommendedName>
        <fullName evidence="6">Lipoprotein</fullName>
    </recommendedName>
</protein>
<keyword evidence="5" id="KW-1185">Reference proteome</keyword>
<dbReference type="AlphaFoldDB" id="A0A5J5E2S6"/>
<evidence type="ECO:0000313" key="5">
    <source>
        <dbReference type="Proteomes" id="UP000374630"/>
    </source>
</evidence>
<dbReference type="OrthoDB" id="3230671at2"/>
<dbReference type="EMBL" id="RZOA01000009">
    <property type="protein sequence ID" value="KAA8823443.1"/>
    <property type="molecule type" value="Genomic_DNA"/>
</dbReference>
<dbReference type="Proteomes" id="UP000345527">
    <property type="component" value="Unassembled WGS sequence"/>
</dbReference>
<dbReference type="Proteomes" id="UP000374630">
    <property type="component" value="Unassembled WGS sequence"/>
</dbReference>
<evidence type="ECO:0000313" key="3">
    <source>
        <dbReference type="EMBL" id="KAA8823443.1"/>
    </source>
</evidence>
<organism evidence="3 4">
    <name type="scientific">Bifidobacterium vespertilionis</name>
    <dbReference type="NCBI Taxonomy" id="2562524"/>
    <lineage>
        <taxon>Bacteria</taxon>
        <taxon>Bacillati</taxon>
        <taxon>Actinomycetota</taxon>
        <taxon>Actinomycetes</taxon>
        <taxon>Bifidobacteriales</taxon>
        <taxon>Bifidobacteriaceae</taxon>
        <taxon>Bifidobacterium</taxon>
    </lineage>
</organism>
<evidence type="ECO:0000313" key="2">
    <source>
        <dbReference type="EMBL" id="KAA8819549.1"/>
    </source>
</evidence>
<reference evidence="4 5" key="1">
    <citation type="journal article" date="2019" name="Syst. Appl. Microbiol.">
        <title>Characterization of Bifidobacterium species in feaces of the Egyptian fruit bat: Description of B. vespertilionis sp. nov. and B. rousetti sp. nov.</title>
        <authorList>
            <person name="Modesto M."/>
            <person name="Satti M."/>
            <person name="Watanabe K."/>
            <person name="Puglisi E."/>
            <person name="Morelli L."/>
            <person name="Huang C.-H."/>
            <person name="Liou J.-S."/>
            <person name="Miyashita M."/>
            <person name="Tamura T."/>
            <person name="Saito S."/>
            <person name="Mori K."/>
            <person name="Huang L."/>
            <person name="Sciavilla P."/>
            <person name="Sandri C."/>
            <person name="Spiezio C."/>
            <person name="Vitali F."/>
            <person name="Cavalieri D."/>
            <person name="Perpetuini G."/>
            <person name="Tofalo R."/>
            <person name="Bonetti A."/>
            <person name="Arita M."/>
            <person name="Mattarelli P."/>
        </authorList>
    </citation>
    <scope>NUCLEOTIDE SEQUENCE [LARGE SCALE GENOMIC DNA]</scope>
    <source>
        <strain evidence="2 5">RST16</strain>
        <strain evidence="3 4">RST8</strain>
    </source>
</reference>